<organism evidence="5 6">
    <name type="scientific">Halorussus aquaticus</name>
    <dbReference type="NCBI Taxonomy" id="2953748"/>
    <lineage>
        <taxon>Archaea</taxon>
        <taxon>Methanobacteriati</taxon>
        <taxon>Methanobacteriota</taxon>
        <taxon>Stenosarchaea group</taxon>
        <taxon>Halobacteria</taxon>
        <taxon>Halobacteriales</taxon>
        <taxon>Haladaptataceae</taxon>
        <taxon>Halorussus</taxon>
    </lineage>
</organism>
<proteinExistence type="predicted"/>
<keyword evidence="3" id="KW-0479">Metal-binding</keyword>
<dbReference type="InterPro" id="IPR050134">
    <property type="entry name" value="NAD-dep_sirtuin_deacylases"/>
</dbReference>
<evidence type="ECO:0000259" key="4">
    <source>
        <dbReference type="PROSITE" id="PS50305"/>
    </source>
</evidence>
<evidence type="ECO:0000256" key="2">
    <source>
        <dbReference type="ARBA" id="ARBA00023027"/>
    </source>
</evidence>
<dbReference type="GeneID" id="73044580"/>
<sequence>MDRIEAAARELRAADTAIALTGAGVSVPSGIPPFRGEGGIWNEYDPDTFDVHRFRRDPGAFWADWLELRADLFDASVEPNAAHDALAALSARGHLDAVVTQNIDGLHGDAGSDEVLELHGNARRAVCQRCGRAVPAADVRERVRAGERPPRCETEDCDGVLKPDAVLFGERLPPEALARAERFAADSEVFLVAGSSLTVEPAASLPARAASGATLILVNLDETPLDARADYVFREDVTDALPALRDAVVG</sequence>
<keyword evidence="6" id="KW-1185">Reference proteome</keyword>
<name>A0ABD5Q2G1_9EURY</name>
<dbReference type="GO" id="GO:0034979">
    <property type="term" value="F:NAD-dependent protein lysine deacetylase activity"/>
    <property type="evidence" value="ECO:0007669"/>
    <property type="project" value="UniProtKB-EC"/>
</dbReference>
<comment type="caution">
    <text evidence="5">The sequence shown here is derived from an EMBL/GenBank/DDBJ whole genome shotgun (WGS) entry which is preliminary data.</text>
</comment>
<dbReference type="Proteomes" id="UP001595945">
    <property type="component" value="Unassembled WGS sequence"/>
</dbReference>
<evidence type="ECO:0000256" key="3">
    <source>
        <dbReference type="PROSITE-ProRule" id="PRU00236"/>
    </source>
</evidence>
<feature type="binding site" evidence="3">
    <location>
        <position position="130"/>
    </location>
    <ligand>
        <name>Zn(2+)</name>
        <dbReference type="ChEBI" id="CHEBI:29105"/>
    </ligand>
</feature>
<dbReference type="RefSeq" id="WP_254269553.1">
    <property type="nucleotide sequence ID" value="NZ_CP100400.1"/>
</dbReference>
<dbReference type="CDD" id="cd01407">
    <property type="entry name" value="SIR2-fam"/>
    <property type="match status" value="1"/>
</dbReference>
<dbReference type="Pfam" id="PF02146">
    <property type="entry name" value="SIR2"/>
    <property type="match status" value="1"/>
</dbReference>
<evidence type="ECO:0000256" key="1">
    <source>
        <dbReference type="ARBA" id="ARBA00022679"/>
    </source>
</evidence>
<evidence type="ECO:0000313" key="6">
    <source>
        <dbReference type="Proteomes" id="UP001595945"/>
    </source>
</evidence>
<dbReference type="SUPFAM" id="SSF52467">
    <property type="entry name" value="DHS-like NAD/FAD-binding domain"/>
    <property type="match status" value="1"/>
</dbReference>
<dbReference type="NCBIfam" id="NF001753">
    <property type="entry name" value="PRK00481.1-3"/>
    <property type="match status" value="1"/>
</dbReference>
<gene>
    <name evidence="5" type="ORF">ACFO9K_10670</name>
</gene>
<keyword evidence="1 5" id="KW-0808">Transferase</keyword>
<keyword evidence="3" id="KW-0862">Zinc</keyword>
<dbReference type="Gene3D" id="3.30.1600.10">
    <property type="entry name" value="SIR2/SIRT2 'Small Domain"/>
    <property type="match status" value="1"/>
</dbReference>
<dbReference type="AlphaFoldDB" id="A0ABD5Q2G1"/>
<feature type="domain" description="Deacetylase sirtuin-type" evidence="4">
    <location>
        <begin position="1"/>
        <end position="250"/>
    </location>
</feature>
<dbReference type="EC" id="2.3.1.286" evidence="5"/>
<dbReference type="PROSITE" id="PS50305">
    <property type="entry name" value="SIRTUIN"/>
    <property type="match status" value="1"/>
</dbReference>
<dbReference type="InterPro" id="IPR003000">
    <property type="entry name" value="Sirtuin"/>
</dbReference>
<dbReference type="PANTHER" id="PTHR11085:SF4">
    <property type="entry name" value="NAD-DEPENDENT PROTEIN DEACYLASE"/>
    <property type="match status" value="1"/>
</dbReference>
<dbReference type="EMBL" id="JBHSHT010000001">
    <property type="protein sequence ID" value="MFC4824725.1"/>
    <property type="molecule type" value="Genomic_DNA"/>
</dbReference>
<dbReference type="InterPro" id="IPR029035">
    <property type="entry name" value="DHS-like_NAD/FAD-binding_dom"/>
</dbReference>
<feature type="binding site" evidence="3">
    <location>
        <position position="157"/>
    </location>
    <ligand>
        <name>Zn(2+)</name>
        <dbReference type="ChEBI" id="CHEBI:29105"/>
    </ligand>
</feature>
<dbReference type="GO" id="GO:0046872">
    <property type="term" value="F:metal ion binding"/>
    <property type="evidence" value="ECO:0007669"/>
    <property type="project" value="UniProtKB-KW"/>
</dbReference>
<reference evidence="5 6" key="1">
    <citation type="journal article" date="2019" name="Int. J. Syst. Evol. Microbiol.">
        <title>The Global Catalogue of Microorganisms (GCM) 10K type strain sequencing project: providing services to taxonomists for standard genome sequencing and annotation.</title>
        <authorList>
            <consortium name="The Broad Institute Genomics Platform"/>
            <consortium name="The Broad Institute Genome Sequencing Center for Infectious Disease"/>
            <person name="Wu L."/>
            <person name="Ma J."/>
        </authorList>
    </citation>
    <scope>NUCLEOTIDE SEQUENCE [LARGE SCALE GENOMIC DNA]</scope>
    <source>
        <strain evidence="5 6">XZYJ18</strain>
    </source>
</reference>
<accession>A0ABD5Q2G1</accession>
<dbReference type="PANTHER" id="PTHR11085">
    <property type="entry name" value="NAD-DEPENDENT PROTEIN DEACYLASE SIRTUIN-5, MITOCHONDRIAL-RELATED"/>
    <property type="match status" value="1"/>
</dbReference>
<keyword evidence="5" id="KW-0012">Acyltransferase</keyword>
<evidence type="ECO:0000313" key="5">
    <source>
        <dbReference type="EMBL" id="MFC4824725.1"/>
    </source>
</evidence>
<feature type="active site" description="Proton acceptor" evidence="3">
    <location>
        <position position="119"/>
    </location>
</feature>
<feature type="binding site" evidence="3">
    <location>
        <position position="127"/>
    </location>
    <ligand>
        <name>Zn(2+)</name>
        <dbReference type="ChEBI" id="CHEBI:29105"/>
    </ligand>
</feature>
<protein>
    <submittedName>
        <fullName evidence="5">NAD-dependent protein deacylase</fullName>
        <ecNumber evidence="5">2.3.1.286</ecNumber>
    </submittedName>
</protein>
<dbReference type="InterPro" id="IPR026590">
    <property type="entry name" value="Ssirtuin_cat_dom"/>
</dbReference>
<dbReference type="InterPro" id="IPR026591">
    <property type="entry name" value="Sirtuin_cat_small_dom_sf"/>
</dbReference>
<keyword evidence="2" id="KW-0520">NAD</keyword>
<dbReference type="Gene3D" id="3.40.50.1220">
    <property type="entry name" value="TPP-binding domain"/>
    <property type="match status" value="1"/>
</dbReference>
<feature type="binding site" evidence="3">
    <location>
        <position position="152"/>
    </location>
    <ligand>
        <name>Zn(2+)</name>
        <dbReference type="ChEBI" id="CHEBI:29105"/>
    </ligand>
</feature>